<keyword evidence="3" id="KW-1185">Reference proteome</keyword>
<evidence type="ECO:0000313" key="2">
    <source>
        <dbReference type="EnsemblPlants" id="Solyc10g052860.1.1"/>
    </source>
</evidence>
<organism evidence="2">
    <name type="scientific">Solanum lycopersicum</name>
    <name type="common">Tomato</name>
    <name type="synonym">Lycopersicon esculentum</name>
    <dbReference type="NCBI Taxonomy" id="4081"/>
    <lineage>
        <taxon>Eukaryota</taxon>
        <taxon>Viridiplantae</taxon>
        <taxon>Streptophyta</taxon>
        <taxon>Embryophyta</taxon>
        <taxon>Tracheophyta</taxon>
        <taxon>Spermatophyta</taxon>
        <taxon>Magnoliopsida</taxon>
        <taxon>eudicotyledons</taxon>
        <taxon>Gunneridae</taxon>
        <taxon>Pentapetalae</taxon>
        <taxon>asterids</taxon>
        <taxon>lamiids</taxon>
        <taxon>Solanales</taxon>
        <taxon>Solanaceae</taxon>
        <taxon>Solanoideae</taxon>
        <taxon>Solaneae</taxon>
        <taxon>Solanum</taxon>
        <taxon>Solanum subgen. Lycopersicon</taxon>
    </lineage>
</organism>
<dbReference type="Proteomes" id="UP000004994">
    <property type="component" value="Chromosome 10"/>
</dbReference>
<protein>
    <recommendedName>
        <fullName evidence="1">Serine-threonine/tyrosine-protein kinase catalytic domain-containing protein</fullName>
    </recommendedName>
</protein>
<sequence length="157" mass="18275">MNSYTRNFSAPFMKYPEILVKLQCCTFGINLNSLSNSVCPWREVMSCFFPGVPENGVEIAVKKKDMTLRHEFTEFENEVNLIAKLQHRNVRKFLGYCMNRAGKFLVYEFRSNNSLHKVIYDPTGRGKVIWPIYNVKLRICCNFSAVQKFEARASLKN</sequence>
<dbReference type="GO" id="GO:0004672">
    <property type="term" value="F:protein kinase activity"/>
    <property type="evidence" value="ECO:0007669"/>
    <property type="project" value="InterPro"/>
</dbReference>
<reference evidence="2" key="1">
    <citation type="journal article" date="2012" name="Nature">
        <title>The tomato genome sequence provides insights into fleshy fruit evolution.</title>
        <authorList>
            <consortium name="Tomato Genome Consortium"/>
        </authorList>
    </citation>
    <scope>NUCLEOTIDE SEQUENCE [LARGE SCALE GENOMIC DNA]</scope>
    <source>
        <strain evidence="2">cv. Heinz 1706</strain>
    </source>
</reference>
<dbReference type="PANTHER" id="PTHR27006:SF562">
    <property type="entry name" value="REPEAT TRANSMEMBRANE PROTEIN KINASE, PUTATIVE-RELATED"/>
    <property type="match status" value="1"/>
</dbReference>
<evidence type="ECO:0000313" key="3">
    <source>
        <dbReference type="Proteomes" id="UP000004994"/>
    </source>
</evidence>
<proteinExistence type="predicted"/>
<dbReference type="SUPFAM" id="SSF56112">
    <property type="entry name" value="Protein kinase-like (PK-like)"/>
    <property type="match status" value="1"/>
</dbReference>
<dbReference type="PhylomeDB" id="K4D0Y3"/>
<dbReference type="AlphaFoldDB" id="K4D0Y3"/>
<name>K4D0Y3_SOLLC</name>
<dbReference type="InParanoid" id="K4D0Y3"/>
<dbReference type="PANTHER" id="PTHR27006">
    <property type="entry name" value="PROMASTIGOTE SURFACE ANTIGEN PROTEIN PSA"/>
    <property type="match status" value="1"/>
</dbReference>
<evidence type="ECO:0000259" key="1">
    <source>
        <dbReference type="Pfam" id="PF07714"/>
    </source>
</evidence>
<dbReference type="InterPro" id="IPR011009">
    <property type="entry name" value="Kinase-like_dom_sf"/>
</dbReference>
<dbReference type="HOGENOM" id="CLU_1680959_0_0_1"/>
<feature type="domain" description="Serine-threonine/tyrosine-protein kinase catalytic" evidence="1">
    <location>
        <begin position="54"/>
        <end position="125"/>
    </location>
</feature>
<dbReference type="FunFam" id="3.30.200.20:FF:001511">
    <property type="entry name" value="Uncharacterized protein"/>
    <property type="match status" value="1"/>
</dbReference>
<accession>K4D0Y3</accession>
<reference evidence="2" key="2">
    <citation type="submission" date="2015-06" db="UniProtKB">
        <authorList>
            <consortium name="EnsemblPlants"/>
        </authorList>
    </citation>
    <scope>IDENTIFICATION</scope>
    <source>
        <strain evidence="2">cv. Heinz 1706</strain>
    </source>
</reference>
<dbReference type="Pfam" id="PF07714">
    <property type="entry name" value="PK_Tyr_Ser-Thr"/>
    <property type="match status" value="1"/>
</dbReference>
<dbReference type="InterPro" id="IPR001245">
    <property type="entry name" value="Ser-Thr/Tyr_kinase_cat_dom"/>
</dbReference>
<dbReference type="Gramene" id="Solyc10g052860.1.1">
    <property type="protein sequence ID" value="Solyc10g052860.1.1"/>
    <property type="gene ID" value="Solyc10g052860.1"/>
</dbReference>
<dbReference type="PaxDb" id="4081-Solyc10g052860.1.1"/>
<dbReference type="EnsemblPlants" id="Solyc10g052860.1.1">
    <property type="protein sequence ID" value="Solyc10g052860.1.1"/>
    <property type="gene ID" value="Solyc10g052860.1"/>
</dbReference>
<dbReference type="Gene3D" id="3.30.200.20">
    <property type="entry name" value="Phosphorylase Kinase, domain 1"/>
    <property type="match status" value="1"/>
</dbReference>